<dbReference type="Pfam" id="PF18870">
    <property type="entry name" value="HEPN_RES_NTD1"/>
    <property type="match status" value="1"/>
</dbReference>
<name>X1UTF7_9ZZZZ</name>
<feature type="non-terminal residue" evidence="3">
    <location>
        <position position="1"/>
    </location>
</feature>
<comment type="caution">
    <text evidence="3">The sequence shown here is derived from an EMBL/GenBank/DDBJ whole genome shotgun (WGS) entry which is preliminary data.</text>
</comment>
<feature type="domain" description="RES" evidence="1">
    <location>
        <begin position="112"/>
        <end position="265"/>
    </location>
</feature>
<protein>
    <recommendedName>
        <fullName evidence="4">RES domain-containing protein</fullName>
    </recommendedName>
</protein>
<organism evidence="3">
    <name type="scientific">marine sediment metagenome</name>
    <dbReference type="NCBI Taxonomy" id="412755"/>
    <lineage>
        <taxon>unclassified sequences</taxon>
        <taxon>metagenomes</taxon>
        <taxon>ecological metagenomes</taxon>
    </lineage>
</organism>
<dbReference type="InterPro" id="IPR014914">
    <property type="entry name" value="RES_dom"/>
</dbReference>
<dbReference type="InterPro" id="IPR041206">
    <property type="entry name" value="HEPN/RES_NTD1"/>
</dbReference>
<evidence type="ECO:0000259" key="1">
    <source>
        <dbReference type="Pfam" id="PF08808"/>
    </source>
</evidence>
<feature type="non-terminal residue" evidence="3">
    <location>
        <position position="278"/>
    </location>
</feature>
<evidence type="ECO:0008006" key="4">
    <source>
        <dbReference type="Google" id="ProtNLM"/>
    </source>
</evidence>
<accession>X1UTF7</accession>
<evidence type="ECO:0000259" key="2">
    <source>
        <dbReference type="Pfam" id="PF18870"/>
    </source>
</evidence>
<reference evidence="3" key="1">
    <citation type="journal article" date="2014" name="Front. Microbiol.">
        <title>High frequency of phylogenetically diverse reductive dehalogenase-homologous genes in deep subseafloor sedimentary metagenomes.</title>
        <authorList>
            <person name="Kawai M."/>
            <person name="Futagami T."/>
            <person name="Toyoda A."/>
            <person name="Takaki Y."/>
            <person name="Nishi S."/>
            <person name="Hori S."/>
            <person name="Arai W."/>
            <person name="Tsubouchi T."/>
            <person name="Morono Y."/>
            <person name="Uchiyama I."/>
            <person name="Ito T."/>
            <person name="Fujiyama A."/>
            <person name="Inagaki F."/>
            <person name="Takami H."/>
        </authorList>
    </citation>
    <scope>NUCLEOTIDE SEQUENCE</scope>
    <source>
        <strain evidence="3">Expedition CK06-06</strain>
    </source>
</reference>
<proteinExistence type="predicted"/>
<evidence type="ECO:0000313" key="3">
    <source>
        <dbReference type="EMBL" id="GAI95614.1"/>
    </source>
</evidence>
<feature type="domain" description="HEPN/RES N-terminal" evidence="2">
    <location>
        <begin position="6"/>
        <end position="46"/>
    </location>
</feature>
<sequence>IIYSLDQEWCQRDPYGLPDEEALFLSWTGFADQVKHHTRYIFLRLKEEKEFPYDSDIIPVSKMLDHLSDELSKLEEENLLTMIGVGSKIFRTRIHDKSVRLSHATEIGTVPLKSAKYSNRMSPAGIPMFYGSLDPQTALEETVDDSDIGVGKIASIGTFNVIKQMEVLDLTKLHEIPSIFDTNRGYLRSSLIFLRNFEEEISKPINKDGAEHIEYVPTQVFTEYIRHLYRDQSGNGLDGILYRSSKHKGGVCCVLFIENEHCCDHYQSQTNATQNTDS</sequence>
<dbReference type="EMBL" id="BARW01018155">
    <property type="protein sequence ID" value="GAI95614.1"/>
    <property type="molecule type" value="Genomic_DNA"/>
</dbReference>
<dbReference type="Pfam" id="PF08808">
    <property type="entry name" value="RES"/>
    <property type="match status" value="1"/>
</dbReference>
<gene>
    <name evidence="3" type="ORF">S12H4_31147</name>
</gene>
<dbReference type="AlphaFoldDB" id="X1UTF7"/>